<proteinExistence type="predicted"/>
<sequence>MSEVFSYSQKIFRDIYGLRNILAHEIWMSCDDYAFKTLFSKIEEEERKLKIAGRIKFDRDSKSIDAYNAIVRYIGKIKVIGVDDLKRAIEDINLCEWMLMTVNQVLGEDDPQKRDDLRRSFLVFGGTSHLFSESQKGLTKVEVLTSKKSSIFR</sequence>
<organism evidence="1 2">
    <name type="scientific">Thioclava dalianensis</name>
    <dbReference type="NCBI Taxonomy" id="1185766"/>
    <lineage>
        <taxon>Bacteria</taxon>
        <taxon>Pseudomonadati</taxon>
        <taxon>Pseudomonadota</taxon>
        <taxon>Alphaproteobacteria</taxon>
        <taxon>Rhodobacterales</taxon>
        <taxon>Paracoccaceae</taxon>
        <taxon>Thioclava</taxon>
    </lineage>
</organism>
<name>A0A074T823_9RHOB</name>
<dbReference type="AlphaFoldDB" id="A0A074T823"/>
<keyword evidence="2" id="KW-1185">Reference proteome</keyword>
<evidence type="ECO:0000313" key="1">
    <source>
        <dbReference type="EMBL" id="KEP67849.1"/>
    </source>
</evidence>
<dbReference type="EMBL" id="JHEH01000069">
    <property type="protein sequence ID" value="KEP67849.1"/>
    <property type="molecule type" value="Genomic_DNA"/>
</dbReference>
<accession>A0A074T823</accession>
<reference evidence="1 2" key="1">
    <citation type="submission" date="2014-03" db="EMBL/GenBank/DDBJ databases">
        <title>The draft genome sequence of Thioclava dalianensis DLFJ1-1.</title>
        <authorList>
            <person name="Lai Q."/>
            <person name="Shao Z."/>
        </authorList>
    </citation>
    <scope>NUCLEOTIDE SEQUENCE [LARGE SCALE GENOMIC DNA]</scope>
    <source>
        <strain evidence="1 2">DLFJ1-1</strain>
    </source>
</reference>
<gene>
    <name evidence="1" type="ORF">DL1_18535</name>
</gene>
<dbReference type="Proteomes" id="UP000027725">
    <property type="component" value="Unassembled WGS sequence"/>
</dbReference>
<comment type="caution">
    <text evidence="1">The sequence shown here is derived from an EMBL/GenBank/DDBJ whole genome shotgun (WGS) entry which is preliminary data.</text>
</comment>
<protein>
    <submittedName>
        <fullName evidence="1">Uncharacterized protein</fullName>
    </submittedName>
</protein>
<evidence type="ECO:0000313" key="2">
    <source>
        <dbReference type="Proteomes" id="UP000027725"/>
    </source>
</evidence>